<organism evidence="5 6">
    <name type="scientific">Leifsonia kafniensis</name>
    <dbReference type="NCBI Taxonomy" id="475957"/>
    <lineage>
        <taxon>Bacteria</taxon>
        <taxon>Bacillati</taxon>
        <taxon>Actinomycetota</taxon>
        <taxon>Actinomycetes</taxon>
        <taxon>Micrococcales</taxon>
        <taxon>Microbacteriaceae</taxon>
        <taxon>Leifsonia</taxon>
    </lineage>
</organism>
<keyword evidence="1" id="KW-0285">Flavoprotein</keyword>
<dbReference type="EMBL" id="BAABCN010000007">
    <property type="protein sequence ID" value="GAA3880738.1"/>
    <property type="molecule type" value="Genomic_DNA"/>
</dbReference>
<gene>
    <name evidence="5" type="ORF">GCM10022381_23730</name>
</gene>
<evidence type="ECO:0000256" key="1">
    <source>
        <dbReference type="ARBA" id="ARBA00022630"/>
    </source>
</evidence>
<keyword evidence="5" id="KW-0503">Monooxygenase</keyword>
<evidence type="ECO:0000259" key="4">
    <source>
        <dbReference type="Pfam" id="PF01494"/>
    </source>
</evidence>
<reference evidence="6" key="1">
    <citation type="journal article" date="2019" name="Int. J. Syst. Evol. Microbiol.">
        <title>The Global Catalogue of Microorganisms (GCM) 10K type strain sequencing project: providing services to taxonomists for standard genome sequencing and annotation.</title>
        <authorList>
            <consortium name="The Broad Institute Genomics Platform"/>
            <consortium name="The Broad Institute Genome Sequencing Center for Infectious Disease"/>
            <person name="Wu L."/>
            <person name="Ma J."/>
        </authorList>
    </citation>
    <scope>NUCLEOTIDE SEQUENCE [LARGE SCALE GENOMIC DNA]</scope>
    <source>
        <strain evidence="6">JCM 17021</strain>
    </source>
</reference>
<sequence length="602" mass="65336">MRDLSDAREHPRASPEGIGSEPLHTDVLVVGSGPAGASAALFLARHGLDVTLVTRSSWVSDSPRAHITNQRTMEVLRAAGLEDATRSAATPAELMANHVLCTSIAGEDFGRVWSWGNDPVRLGEYVTSSPSPGCDIPQDRLEPILLGEAARLGVRVRFQTKFIGLEQHAEGVTAQVTDELTGRADTIGASYVIGADGGQSTVAEAIDLPFRGKAGMGNAMNVRFTADLSRHVSHRPGSLFEVIQPGRADGLGHAMLRMVNPWNDWVAGFVHLGERNSRLTPEEAESEVRQLIGDDSIDVTVTGLFPWRINHVVAERYSSGRVLCVGDAVHRHPPMNGLGANTCIQDAFNLAWKLAYVIKGLAGPALLESYTEERQPVGEQIVDRAITSWHQGRDLLQALGLNPTAPVEERQAQMAQLGAPTDEGEQRRADVARVLDDKAYIFEAHGVEMNQLYASVAIIADNSPFEYARDRELYTQQTSSPGARLPHCWVGRRGRTVSTLDLTSPERFTLLTRVRGAEWVAAAETLAQEFGIELTALRIGPGCDVSDLYGDFARLSEIGESGCLLVRPDQHIAWRRSTIADNPVAALRGVLGQVLDRVTEAL</sequence>
<accession>A0ABP7KML6</accession>
<name>A0ABP7KML6_9MICO</name>
<dbReference type="RefSeq" id="WP_345066743.1">
    <property type="nucleotide sequence ID" value="NZ_BAABCN010000007.1"/>
</dbReference>
<dbReference type="Pfam" id="PF21274">
    <property type="entry name" value="Rng_hyd_C"/>
    <property type="match status" value="1"/>
</dbReference>
<evidence type="ECO:0000313" key="6">
    <source>
        <dbReference type="Proteomes" id="UP001501803"/>
    </source>
</evidence>
<dbReference type="GO" id="GO:0004497">
    <property type="term" value="F:monooxygenase activity"/>
    <property type="evidence" value="ECO:0007669"/>
    <property type="project" value="UniProtKB-KW"/>
</dbReference>
<dbReference type="SUPFAM" id="SSF51905">
    <property type="entry name" value="FAD/NAD(P)-binding domain"/>
    <property type="match status" value="1"/>
</dbReference>
<feature type="domain" description="FAD-binding" evidence="4">
    <location>
        <begin position="25"/>
        <end position="385"/>
    </location>
</feature>
<evidence type="ECO:0000256" key="2">
    <source>
        <dbReference type="ARBA" id="ARBA00022827"/>
    </source>
</evidence>
<dbReference type="PANTHER" id="PTHR43004">
    <property type="entry name" value="TRK SYSTEM POTASSIUM UPTAKE PROTEIN"/>
    <property type="match status" value="1"/>
</dbReference>
<comment type="caution">
    <text evidence="5">The sequence shown here is derived from an EMBL/GenBank/DDBJ whole genome shotgun (WGS) entry which is preliminary data.</text>
</comment>
<evidence type="ECO:0000313" key="5">
    <source>
        <dbReference type="EMBL" id="GAA3880738.1"/>
    </source>
</evidence>
<evidence type="ECO:0000256" key="3">
    <source>
        <dbReference type="SAM" id="MobiDB-lite"/>
    </source>
</evidence>
<feature type="compositionally biased region" description="Basic and acidic residues" evidence="3">
    <location>
        <begin position="1"/>
        <end position="13"/>
    </location>
</feature>
<dbReference type="Proteomes" id="UP001501803">
    <property type="component" value="Unassembled WGS sequence"/>
</dbReference>
<dbReference type="Pfam" id="PF01494">
    <property type="entry name" value="FAD_binding_3"/>
    <property type="match status" value="1"/>
</dbReference>
<keyword evidence="6" id="KW-1185">Reference proteome</keyword>
<keyword evidence="5" id="KW-0560">Oxidoreductase</keyword>
<dbReference type="InterPro" id="IPR002938">
    <property type="entry name" value="FAD-bd"/>
</dbReference>
<dbReference type="PANTHER" id="PTHR43004:SF8">
    <property type="entry name" value="FAD-BINDING DOMAIN-CONTAINING PROTEIN-RELATED"/>
    <property type="match status" value="1"/>
</dbReference>
<protein>
    <submittedName>
        <fullName evidence="5">FAD-dependent monooxygenase</fullName>
    </submittedName>
</protein>
<dbReference type="Gene3D" id="3.50.50.60">
    <property type="entry name" value="FAD/NAD(P)-binding domain"/>
    <property type="match status" value="1"/>
</dbReference>
<dbReference type="Gene3D" id="3.30.9.10">
    <property type="entry name" value="D-Amino Acid Oxidase, subunit A, domain 2"/>
    <property type="match status" value="1"/>
</dbReference>
<dbReference type="InterPro" id="IPR050641">
    <property type="entry name" value="RIFMO-like"/>
</dbReference>
<dbReference type="PRINTS" id="PR00420">
    <property type="entry name" value="RNGMNOXGNASE"/>
</dbReference>
<proteinExistence type="predicted"/>
<dbReference type="Gene3D" id="3.40.30.120">
    <property type="match status" value="1"/>
</dbReference>
<keyword evidence="2" id="KW-0274">FAD</keyword>
<dbReference type="InterPro" id="IPR036188">
    <property type="entry name" value="FAD/NAD-bd_sf"/>
</dbReference>
<feature type="region of interest" description="Disordered" evidence="3">
    <location>
        <begin position="1"/>
        <end position="22"/>
    </location>
</feature>